<protein>
    <recommendedName>
        <fullName evidence="1">Phage head morphogenesis domain-containing protein</fullName>
    </recommendedName>
</protein>
<dbReference type="EMBL" id="ON649698">
    <property type="protein sequence ID" value="UVF62242.1"/>
    <property type="molecule type" value="Genomic_DNA"/>
</dbReference>
<dbReference type="InterPro" id="IPR006528">
    <property type="entry name" value="Phage_head_morphogenesis_dom"/>
</dbReference>
<organism evidence="2 3">
    <name type="scientific">Nitrososphaeria virus YSH_1032793</name>
    <dbReference type="NCBI Taxonomy" id="3071320"/>
    <lineage>
        <taxon>Viruses</taxon>
        <taxon>Duplodnaviria</taxon>
        <taxon>Heunggongvirae</taxon>
        <taxon>Uroviricota</taxon>
        <taxon>Caudoviricetes</taxon>
        <taxon>Juravirales</taxon>
        <taxon>Yanlukaviridae</taxon>
        <taxon>Sweetvirus</taxon>
        <taxon>Sweetvirus yangshanense</taxon>
    </lineage>
</organism>
<dbReference type="Pfam" id="PF04233">
    <property type="entry name" value="Phage_Mu_F"/>
    <property type="match status" value="1"/>
</dbReference>
<name>A0A976UB19_9CAUD</name>
<keyword evidence="3" id="KW-1185">Reference proteome</keyword>
<feature type="domain" description="Phage head morphogenesis" evidence="1">
    <location>
        <begin position="149"/>
        <end position="217"/>
    </location>
</feature>
<evidence type="ECO:0000313" key="2">
    <source>
        <dbReference type="EMBL" id="UVF62242.1"/>
    </source>
</evidence>
<proteinExistence type="predicted"/>
<reference evidence="2 3" key="1">
    <citation type="submission" date="2022-05" db="EMBL/GenBank/DDBJ databases">
        <title>Diverse viruses of marine archaea discovered using metagenomics.</title>
        <authorList>
            <person name="Zhou Y."/>
        </authorList>
    </citation>
    <scope>NUCLEOTIDE SEQUENCE [LARGE SCALE GENOMIC DNA]</scope>
    <source>
        <strain evidence="2">YSH_1032793</strain>
    </source>
</reference>
<evidence type="ECO:0000313" key="3">
    <source>
        <dbReference type="Proteomes" id="UP001156951"/>
    </source>
</evidence>
<evidence type="ECO:0000259" key="1">
    <source>
        <dbReference type="Pfam" id="PF04233"/>
    </source>
</evidence>
<accession>A0A976UB19</accession>
<dbReference type="Proteomes" id="UP001156951">
    <property type="component" value="Segment"/>
</dbReference>
<sequence>MIKPKALKILSESLLDSKTSKTADHLIARYTVKLQKILEIISNENQPIEISRNKYGKRITRLYHELAQKTYLLTLNNVEDTSGIYPIITSKDIEEIKSRSINNSERFWNLLSQKKTEVKTESFSIFQILSFIHSSLAGMVYGDIQSISTQRNKILDTNLNFSEDSPIRERPFKMMWITEDDSRVCPICFPLHGRVYETTDEIPVIPNDTHPNCRCRVVPIDNDGNPLT</sequence>